<sequence length="80" mass="8781">MPDAGKPPQGGTRKASERGRPFDGNDRETGARAPKPDPAHRQPDPVDTGDRGDRPKKPYGLTEPMDDRGAKSRHHDGKRE</sequence>
<name>A0A2P7RXM6_9HYPH</name>
<evidence type="ECO:0000313" key="2">
    <source>
        <dbReference type="EMBL" id="PSJ54966.1"/>
    </source>
</evidence>
<proteinExistence type="predicted"/>
<evidence type="ECO:0000256" key="1">
    <source>
        <dbReference type="SAM" id="MobiDB-lite"/>
    </source>
</evidence>
<feature type="region of interest" description="Disordered" evidence="1">
    <location>
        <begin position="1"/>
        <end position="80"/>
    </location>
</feature>
<dbReference type="EMBL" id="PXYK01000028">
    <property type="protein sequence ID" value="PSJ54966.1"/>
    <property type="molecule type" value="Genomic_DNA"/>
</dbReference>
<comment type="caution">
    <text evidence="2">The sequence shown here is derived from an EMBL/GenBank/DDBJ whole genome shotgun (WGS) entry which is preliminary data.</text>
</comment>
<dbReference type="RefSeq" id="WP_106774656.1">
    <property type="nucleotide sequence ID" value="NZ_PXYK01000028.1"/>
</dbReference>
<evidence type="ECO:0000313" key="3">
    <source>
        <dbReference type="Proteomes" id="UP000241229"/>
    </source>
</evidence>
<feature type="compositionally biased region" description="Basic and acidic residues" evidence="1">
    <location>
        <begin position="14"/>
        <end position="56"/>
    </location>
</feature>
<keyword evidence="3" id="KW-1185">Reference proteome</keyword>
<dbReference type="AlphaFoldDB" id="A0A2P7RXM6"/>
<protein>
    <submittedName>
        <fullName evidence="2">Uncharacterized protein</fullName>
    </submittedName>
</protein>
<organism evidence="2 3">
    <name type="scientific">Kumtagia ephedrae</name>
    <dbReference type="NCBI Taxonomy" id="2116701"/>
    <lineage>
        <taxon>Bacteria</taxon>
        <taxon>Pseudomonadati</taxon>
        <taxon>Pseudomonadota</taxon>
        <taxon>Alphaproteobacteria</taxon>
        <taxon>Hyphomicrobiales</taxon>
        <taxon>Phyllobacteriaceae</taxon>
        <taxon>Kumtagia</taxon>
    </lineage>
</organism>
<gene>
    <name evidence="2" type="ORF">C7I84_23485</name>
</gene>
<reference evidence="2 3" key="1">
    <citation type="submission" date="2018-03" db="EMBL/GenBank/DDBJ databases">
        <title>The draft genome of Mesorhizobium sp. 6GN-30.</title>
        <authorList>
            <person name="Liu L."/>
            <person name="Li L."/>
            <person name="Wang T."/>
            <person name="Zhang X."/>
            <person name="Liang L."/>
        </authorList>
    </citation>
    <scope>NUCLEOTIDE SEQUENCE [LARGE SCALE GENOMIC DNA]</scope>
    <source>
        <strain evidence="2 3">6GN30</strain>
    </source>
</reference>
<accession>A0A2P7RXM6</accession>
<dbReference type="Proteomes" id="UP000241229">
    <property type="component" value="Unassembled WGS sequence"/>
</dbReference>
<feature type="compositionally biased region" description="Basic residues" evidence="1">
    <location>
        <begin position="71"/>
        <end position="80"/>
    </location>
</feature>